<dbReference type="NCBIfam" id="TIGR00305">
    <property type="entry name" value="putative toxin-antitoxin system toxin component, PIN family"/>
    <property type="match status" value="1"/>
</dbReference>
<evidence type="ECO:0000313" key="2">
    <source>
        <dbReference type="EMBL" id="SMF82005.1"/>
    </source>
</evidence>
<dbReference type="Pfam" id="PF13470">
    <property type="entry name" value="PIN_3"/>
    <property type="match status" value="1"/>
</dbReference>
<name>A0A1X7HA41_9PROT</name>
<protein>
    <submittedName>
        <fullName evidence="2">Putative toxin-antitoxin system toxin component, PIN family</fullName>
    </submittedName>
</protein>
<dbReference type="PANTHER" id="PTHR34610:SF4">
    <property type="entry name" value="SLL8027 PROTEIN"/>
    <property type="match status" value="1"/>
</dbReference>
<accession>A0A1X7HA41</accession>
<sequence>MLSRDNTDPDAVRPSAPTPIRAVLDTNILVAYALLGDAAARRHDAIRRCVERVRADRGLVGSTETLAELEEVLMRPTFDRYTPAADRRAFLDRISGEMTLVAPAAVGRLCRDPEDDMFLAAAVGGSVPWLVTVDRQLLSVRRAAETRVLRPERFLEALALPNAPRNGRRI</sequence>
<proteinExistence type="predicted"/>
<evidence type="ECO:0000313" key="3">
    <source>
        <dbReference type="Proteomes" id="UP000192936"/>
    </source>
</evidence>
<gene>
    <name evidence="2" type="ORF">SAMN02982917_5275</name>
</gene>
<dbReference type="RefSeq" id="WP_085090054.1">
    <property type="nucleotide sequence ID" value="NZ_FXAK01000007.1"/>
</dbReference>
<dbReference type="SUPFAM" id="SSF88723">
    <property type="entry name" value="PIN domain-like"/>
    <property type="match status" value="1"/>
</dbReference>
<dbReference type="OrthoDB" id="5243920at2"/>
<feature type="domain" description="PIN" evidence="1">
    <location>
        <begin position="21"/>
        <end position="135"/>
    </location>
</feature>
<dbReference type="PANTHER" id="PTHR34610">
    <property type="entry name" value="SSL7007 PROTEIN"/>
    <property type="match status" value="1"/>
</dbReference>
<organism evidence="2 3">
    <name type="scientific">Azospirillum oryzae</name>
    <dbReference type="NCBI Taxonomy" id="286727"/>
    <lineage>
        <taxon>Bacteria</taxon>
        <taxon>Pseudomonadati</taxon>
        <taxon>Pseudomonadota</taxon>
        <taxon>Alphaproteobacteria</taxon>
        <taxon>Rhodospirillales</taxon>
        <taxon>Azospirillaceae</taxon>
        <taxon>Azospirillum</taxon>
    </lineage>
</organism>
<dbReference type="InterPro" id="IPR002850">
    <property type="entry name" value="PIN_toxin-like"/>
</dbReference>
<dbReference type="EMBL" id="FXAK01000007">
    <property type="protein sequence ID" value="SMF82005.1"/>
    <property type="molecule type" value="Genomic_DNA"/>
</dbReference>
<dbReference type="InterPro" id="IPR029060">
    <property type="entry name" value="PIN-like_dom_sf"/>
</dbReference>
<dbReference type="AlphaFoldDB" id="A0A1X7HA41"/>
<evidence type="ECO:0000259" key="1">
    <source>
        <dbReference type="Pfam" id="PF13470"/>
    </source>
</evidence>
<dbReference type="STRING" id="286727.SAMN02982917_5275"/>
<dbReference type="InterPro" id="IPR002716">
    <property type="entry name" value="PIN_dom"/>
</dbReference>
<reference evidence="2 3" key="1">
    <citation type="submission" date="2017-04" db="EMBL/GenBank/DDBJ databases">
        <authorList>
            <person name="Afonso C.L."/>
            <person name="Miller P.J."/>
            <person name="Scott M.A."/>
            <person name="Spackman E."/>
            <person name="Goraichik I."/>
            <person name="Dimitrov K.M."/>
            <person name="Suarez D.L."/>
            <person name="Swayne D.E."/>
        </authorList>
    </citation>
    <scope>NUCLEOTIDE SEQUENCE [LARGE SCALE GENOMIC DNA]</scope>
    <source>
        <strain evidence="2 3">A2P</strain>
    </source>
</reference>
<dbReference type="Proteomes" id="UP000192936">
    <property type="component" value="Unassembled WGS sequence"/>
</dbReference>